<evidence type="ECO:0000256" key="1">
    <source>
        <dbReference type="SAM" id="SignalP"/>
    </source>
</evidence>
<dbReference type="EMBL" id="ML991823">
    <property type="protein sequence ID" value="KAF2231738.1"/>
    <property type="molecule type" value="Genomic_DNA"/>
</dbReference>
<dbReference type="PANTHER" id="PTHR46310">
    <property type="entry name" value="AMIDASE 1"/>
    <property type="match status" value="1"/>
</dbReference>
<gene>
    <name evidence="4" type="ORF">EV356DRAFT_560856</name>
</gene>
<dbReference type="InterPro" id="IPR023631">
    <property type="entry name" value="Amidase_dom"/>
</dbReference>
<evidence type="ECO:0000313" key="5">
    <source>
        <dbReference type="Proteomes" id="UP000800092"/>
    </source>
</evidence>
<keyword evidence="5" id="KW-1185">Reference proteome</keyword>
<feature type="chain" id="PRO_5025591575" evidence="1">
    <location>
        <begin position="25"/>
        <end position="654"/>
    </location>
</feature>
<keyword evidence="4" id="KW-0808">Transferase</keyword>
<proteinExistence type="predicted"/>
<evidence type="ECO:0000259" key="2">
    <source>
        <dbReference type="Pfam" id="PF01425"/>
    </source>
</evidence>
<name>A0A6A6H1L3_VIRVR</name>
<sequence>MFSSFLSHLQTIAALSAITSLTQATTFSSTGSTFELNGISYYVPAVSVGKLQVNQNISSAATLNGGFLPLTLVKTNGTVYESSDLQLTVNRFLASDDVFQTGFLVAIYVESASLSQDRPNSRLTVNINSSLLDETRIQVIPLSGSSQLPEGPYFISSTGSVYEAWRLYSDFEGAFTETLVPNMAGSYSVLPANIPGQSLAVAVSSRLYYTKTAAKPLAGVRLGVKDIYDVAGVHTSNGNRAWYHLYPAANASALPIQRLIDAGAIIVGKMKTSQFANGEEATADWVDYHSPFNPRGDGYQDPSSSSSGPGAGMASYPWLDLTIGSDTGGSIRGPSEVQGLFGNRPSHGLIALDGVMPLAPELDTAGFLTRDPVLWATAASALYQTNISFTNTYPQKILLDGFPTNVSSDGDAMLLNFVSALAKFIGGNASAYDIEADWSANTPVDADPDLGSYLNIAYPIIISQEQTTLVRDPFYTDYGAIHDGRLPFVDPAPLIRWAFGDSFPKPAALDQANANRTIFRDWVASHVLIPNSSNHSSTACSSSLYLYVGSEADVNYRNQYNGPPQVPIGFSNGRISPFAENPDFVVPLGVASYFSNITQHEEVLPVTVDIMAAKGCDGMLFSLINDLVKAGIVNQTVPGYSEVTGGDILFKRNH</sequence>
<dbReference type="InterPro" id="IPR058329">
    <property type="entry name" value="Arp1_N"/>
</dbReference>
<dbReference type="GO" id="GO:0016740">
    <property type="term" value="F:transferase activity"/>
    <property type="evidence" value="ECO:0007669"/>
    <property type="project" value="UniProtKB-KW"/>
</dbReference>
<accession>A0A6A6H1L3</accession>
<dbReference type="AlphaFoldDB" id="A0A6A6H1L3"/>
<protein>
    <submittedName>
        <fullName evidence="4">Glutamyl-tRNA amidotransferase</fullName>
    </submittedName>
</protein>
<dbReference type="PANTHER" id="PTHR46310:SF7">
    <property type="entry name" value="AMIDASE 1"/>
    <property type="match status" value="1"/>
</dbReference>
<evidence type="ECO:0000313" key="4">
    <source>
        <dbReference type="EMBL" id="KAF2231738.1"/>
    </source>
</evidence>
<dbReference type="OrthoDB" id="5423360at2759"/>
<dbReference type="InterPro" id="IPR036928">
    <property type="entry name" value="AS_sf"/>
</dbReference>
<feature type="signal peptide" evidence="1">
    <location>
        <begin position="1"/>
        <end position="24"/>
    </location>
</feature>
<dbReference type="Proteomes" id="UP000800092">
    <property type="component" value="Unassembled WGS sequence"/>
</dbReference>
<evidence type="ECO:0000259" key="3">
    <source>
        <dbReference type="Pfam" id="PF26053"/>
    </source>
</evidence>
<feature type="domain" description="Amidase" evidence="2">
    <location>
        <begin position="198"/>
        <end position="371"/>
    </location>
</feature>
<dbReference type="Pfam" id="PF01425">
    <property type="entry name" value="Amidase"/>
    <property type="match status" value="1"/>
</dbReference>
<reference evidence="4" key="1">
    <citation type="journal article" date="2020" name="Stud. Mycol.">
        <title>101 Dothideomycetes genomes: a test case for predicting lifestyles and emergence of pathogens.</title>
        <authorList>
            <person name="Haridas S."/>
            <person name="Albert R."/>
            <person name="Binder M."/>
            <person name="Bloem J."/>
            <person name="Labutti K."/>
            <person name="Salamov A."/>
            <person name="Andreopoulos B."/>
            <person name="Baker S."/>
            <person name="Barry K."/>
            <person name="Bills G."/>
            <person name="Bluhm B."/>
            <person name="Cannon C."/>
            <person name="Castanera R."/>
            <person name="Culley D."/>
            <person name="Daum C."/>
            <person name="Ezra D."/>
            <person name="Gonzalez J."/>
            <person name="Henrissat B."/>
            <person name="Kuo A."/>
            <person name="Liang C."/>
            <person name="Lipzen A."/>
            <person name="Lutzoni F."/>
            <person name="Magnuson J."/>
            <person name="Mondo S."/>
            <person name="Nolan M."/>
            <person name="Ohm R."/>
            <person name="Pangilinan J."/>
            <person name="Park H.-J."/>
            <person name="Ramirez L."/>
            <person name="Alfaro M."/>
            <person name="Sun H."/>
            <person name="Tritt A."/>
            <person name="Yoshinaga Y."/>
            <person name="Zwiers L.-H."/>
            <person name="Turgeon B."/>
            <person name="Goodwin S."/>
            <person name="Spatafora J."/>
            <person name="Crous P."/>
            <person name="Grigoriev I."/>
        </authorList>
    </citation>
    <scope>NUCLEOTIDE SEQUENCE</scope>
    <source>
        <strain evidence="4">Tuck. ex Michener</strain>
    </source>
</reference>
<organism evidence="4 5">
    <name type="scientific">Viridothelium virens</name>
    <name type="common">Speckled blister lichen</name>
    <name type="synonym">Trypethelium virens</name>
    <dbReference type="NCBI Taxonomy" id="1048519"/>
    <lineage>
        <taxon>Eukaryota</taxon>
        <taxon>Fungi</taxon>
        <taxon>Dikarya</taxon>
        <taxon>Ascomycota</taxon>
        <taxon>Pezizomycotina</taxon>
        <taxon>Dothideomycetes</taxon>
        <taxon>Dothideomycetes incertae sedis</taxon>
        <taxon>Trypetheliales</taxon>
        <taxon>Trypetheliaceae</taxon>
        <taxon>Viridothelium</taxon>
    </lineage>
</organism>
<feature type="domain" description="Scytalone dehydratase-like protein Arp1 N-terminal" evidence="3">
    <location>
        <begin position="55"/>
        <end position="168"/>
    </location>
</feature>
<keyword evidence="1" id="KW-0732">Signal</keyword>
<dbReference type="Pfam" id="PF26053">
    <property type="entry name" value="DUF8016"/>
    <property type="match status" value="1"/>
</dbReference>
<dbReference type="Gene3D" id="3.90.1300.10">
    <property type="entry name" value="Amidase signature (AS) domain"/>
    <property type="match status" value="1"/>
</dbReference>
<dbReference type="SUPFAM" id="SSF75304">
    <property type="entry name" value="Amidase signature (AS) enzymes"/>
    <property type="match status" value="1"/>
</dbReference>